<evidence type="ECO:0000313" key="1">
    <source>
        <dbReference type="Proteomes" id="UP000694864"/>
    </source>
</evidence>
<dbReference type="RefSeq" id="XP_010518368.1">
    <property type="nucleotide sequence ID" value="XM_010520066.1"/>
</dbReference>
<gene>
    <name evidence="2 3 4" type="primary">LOC104793663</name>
</gene>
<accession>A0ABM0ZNT6</accession>
<evidence type="ECO:0000313" key="2">
    <source>
        <dbReference type="RefSeq" id="XP_010518367.1"/>
    </source>
</evidence>
<dbReference type="RefSeq" id="XP_010518367.1">
    <property type="nucleotide sequence ID" value="XM_010520065.1"/>
</dbReference>
<evidence type="ECO:0000313" key="4">
    <source>
        <dbReference type="RefSeq" id="XP_010518369.1"/>
    </source>
</evidence>
<protein>
    <submittedName>
        <fullName evidence="2 3">Uncharacterized protein LOC104793663</fullName>
    </submittedName>
</protein>
<keyword evidence="1" id="KW-1185">Reference proteome</keyword>
<reference evidence="1" key="1">
    <citation type="journal article" date="1997" name="Nucleic Acids Res.">
        <title>tRNAscan-SE: a program for improved detection of transfer RNA genes in genomic sequence.</title>
        <authorList>
            <person name="Lowe T.M."/>
            <person name="Eddy S.R."/>
        </authorList>
    </citation>
    <scope>NUCLEOTIDE SEQUENCE [LARGE SCALE GENOMIC DNA]</scope>
    <source>
        <strain evidence="1">r\DH55</strain>
    </source>
</reference>
<proteinExistence type="predicted"/>
<reference evidence="1" key="2">
    <citation type="journal article" date="2014" name="Nat. Commun.">
        <title>The emerging biofuel crop Camelina sativa retains a highly undifferentiated hexaploid genome structure.</title>
        <authorList>
            <person name="Kagale S."/>
            <person name="Koh C."/>
            <person name="Nixon J."/>
            <person name="Bollina V."/>
            <person name="Clarke W.E."/>
            <person name="Tuteja R."/>
            <person name="Spillane C."/>
            <person name="Robinson S.J."/>
            <person name="Links M.G."/>
            <person name="Clarke C."/>
            <person name="Higgins E.E."/>
            <person name="Huebert T."/>
            <person name="Sharpe A.G."/>
            <person name="Parkin I.A."/>
        </authorList>
    </citation>
    <scope>NUCLEOTIDE SEQUENCE [LARGE SCALE GENOMIC DNA]</scope>
    <source>
        <strain evidence="1">r\DH55</strain>
    </source>
</reference>
<dbReference type="RefSeq" id="XP_010518369.1">
    <property type="nucleotide sequence ID" value="XM_010520067.1"/>
</dbReference>
<evidence type="ECO:0000313" key="3">
    <source>
        <dbReference type="RefSeq" id="XP_010518368.1"/>
    </source>
</evidence>
<sequence>MVTLTSNHELQCVRWDCRRQPERALEYCGEICREMANSDSQSELPFFLANSYSSVNEFSPVAAKILDLLRAEKESGVPRLLSEDVFHIPPWRSGTFEFVFSGREDFCQWMFIGSHQIPSVASGFNWIQGRSRVISGVRHCVLDPSPREDSRWKPHRYSRPDVMGKAVYVMHCCRN</sequence>
<name>A0ABM0ZNT6_CAMSA</name>
<reference evidence="2 3" key="3">
    <citation type="submission" date="2025-05" db="UniProtKB">
        <authorList>
            <consortium name="RefSeq"/>
        </authorList>
    </citation>
    <scope>IDENTIFICATION</scope>
    <source>
        <tissue evidence="2 3">Leaf</tissue>
    </source>
</reference>
<dbReference type="GeneID" id="104793663"/>
<dbReference type="Proteomes" id="UP000694864">
    <property type="component" value="Chromosome 6"/>
</dbReference>
<organism evidence="1 2">
    <name type="scientific">Camelina sativa</name>
    <name type="common">False flax</name>
    <name type="synonym">Myagrum sativum</name>
    <dbReference type="NCBI Taxonomy" id="90675"/>
    <lineage>
        <taxon>Eukaryota</taxon>
        <taxon>Viridiplantae</taxon>
        <taxon>Streptophyta</taxon>
        <taxon>Embryophyta</taxon>
        <taxon>Tracheophyta</taxon>
        <taxon>Spermatophyta</taxon>
        <taxon>Magnoliopsida</taxon>
        <taxon>eudicotyledons</taxon>
        <taxon>Gunneridae</taxon>
        <taxon>Pentapetalae</taxon>
        <taxon>rosids</taxon>
        <taxon>malvids</taxon>
        <taxon>Brassicales</taxon>
        <taxon>Brassicaceae</taxon>
        <taxon>Camelineae</taxon>
        <taxon>Camelina</taxon>
    </lineage>
</organism>